<organism evidence="1 2">
    <name type="scientific">Allochromatium humboldtianum</name>
    <dbReference type="NCBI Taxonomy" id="504901"/>
    <lineage>
        <taxon>Bacteria</taxon>
        <taxon>Pseudomonadati</taxon>
        <taxon>Pseudomonadota</taxon>
        <taxon>Gammaproteobacteria</taxon>
        <taxon>Chromatiales</taxon>
        <taxon>Chromatiaceae</taxon>
        <taxon>Allochromatium</taxon>
    </lineage>
</organism>
<dbReference type="AlphaFoldDB" id="A0A850RC87"/>
<evidence type="ECO:0000313" key="1">
    <source>
        <dbReference type="EMBL" id="NVZ11654.1"/>
    </source>
</evidence>
<keyword evidence="2" id="KW-1185">Reference proteome</keyword>
<name>A0A850RC87_9GAMM</name>
<evidence type="ECO:0000313" key="2">
    <source>
        <dbReference type="Proteomes" id="UP000592294"/>
    </source>
</evidence>
<dbReference type="InterPro" id="IPR010751">
    <property type="entry name" value="TrfA"/>
</dbReference>
<comment type="caution">
    <text evidence="1">The sequence shown here is derived from an EMBL/GenBank/DDBJ whole genome shotgun (WGS) entry which is preliminary data.</text>
</comment>
<sequence>MVSNLDSMQHFLKILPNVARDGALAAPNATLRCALFAGANATNRRGLRRETLASLSNFRLIYTGLRLDQGDLDCWLAVLQAAHESPADLQGRFCVSGQRLLRLMGLKNTGPNQDLLDGRLSKLKSGAIDLKGDRYSYEGSLIDEVFRDSVTQHVVIKLNPRMAILFGAESGWTKLSLDIRAKLGRNALAKWLYAYLASHRVPTPIGVSLLKELSSSEYAELWRFRQHLRKALAALNLATGWELDIDQGSDCLVGRPIRLVAPKKQTVVR</sequence>
<dbReference type="EMBL" id="JABZEO010000031">
    <property type="protein sequence ID" value="NVZ11654.1"/>
    <property type="molecule type" value="Genomic_DNA"/>
</dbReference>
<proteinExistence type="predicted"/>
<dbReference type="Pfam" id="PF07042">
    <property type="entry name" value="TrfA"/>
    <property type="match status" value="1"/>
</dbReference>
<dbReference type="Proteomes" id="UP000592294">
    <property type="component" value="Unassembled WGS sequence"/>
</dbReference>
<accession>A0A850RC87</accession>
<reference evidence="1 2" key="1">
    <citation type="submission" date="2020-06" db="EMBL/GenBank/DDBJ databases">
        <title>Whole-genome sequence of Allochromatium humboldtianum DSM 21881, type strain.</title>
        <authorList>
            <person name="Kyndt J.A."/>
            <person name="Meyer T.E."/>
        </authorList>
    </citation>
    <scope>NUCLEOTIDE SEQUENCE [LARGE SCALE GENOMIC DNA]</scope>
    <source>
        <strain evidence="1 2">DSM 21881</strain>
    </source>
</reference>
<protein>
    <submittedName>
        <fullName evidence="1">Uncharacterized protein</fullName>
    </submittedName>
</protein>
<gene>
    <name evidence="1" type="ORF">HW932_20625</name>
</gene>